<feature type="chain" id="PRO_5035320987" evidence="5">
    <location>
        <begin position="28"/>
        <end position="441"/>
    </location>
</feature>
<dbReference type="Proteomes" id="UP000736164">
    <property type="component" value="Unassembled WGS sequence"/>
</dbReference>
<dbReference type="PANTHER" id="PTHR13986">
    <property type="entry name" value="PROTEIN LYSINE HYDROXYLATION COMPLEX COMPONENT"/>
    <property type="match status" value="1"/>
</dbReference>
<keyword evidence="3" id="KW-0325">Glycoprotein</keyword>
<dbReference type="GO" id="GO:0030199">
    <property type="term" value="P:collagen fibril organization"/>
    <property type="evidence" value="ECO:0007669"/>
    <property type="project" value="TreeGrafter"/>
</dbReference>
<comment type="caution">
    <text evidence="7">The sequence shown here is derived from an EMBL/GenBank/DDBJ whole genome shotgun (WGS) entry which is preliminary data.</text>
</comment>
<feature type="signal peptide" evidence="5">
    <location>
        <begin position="1"/>
        <end position="27"/>
    </location>
</feature>
<name>A0A8J7NKH0_ATRSP</name>
<evidence type="ECO:0000313" key="8">
    <source>
        <dbReference type="Proteomes" id="UP000736164"/>
    </source>
</evidence>
<proteinExistence type="inferred from homology"/>
<sequence>MSQGLRGARGALLPVFLCAALLLAAEAQYEKYSFRSFPHSELMPLESAYGYALDQHAAENWKESIRYLELSLRLHRLLRDSEAFCSRNCSRVSREHDSLFADSELRVHAHILRRASCLRKCKANLPVFSVSYPRKEVLEAFEKRMPYRYLQYAHYQENHLEKAISAAHTYLQRNPKDALMQKNMNYYKTLFDVEEYLIDHEEQPYEGVFLKAVKLFNAGDFSSSARDMEQAASEYFNAYDLCLAGCEGAYEITEFKDFYPSLADLYTDVLECKVKCEGNLTPNVGGFFVEKFVATMYHYLQFAYYKLNDVRNAAPCAASYMLFDPADKVMQQNMVYYRFYREQWGLEENHFQPRPEALRYFNTTTLQKQMLEFAANYLQADDEVSISASPREAQDVVTPEVTGAGPDEPPDAEFEGVGDYEESIYAEWWQEPKTKGDVGEP</sequence>
<dbReference type="AlphaFoldDB" id="A0A8J7NKH0"/>
<evidence type="ECO:0000256" key="4">
    <source>
        <dbReference type="SAM" id="MobiDB-lite"/>
    </source>
</evidence>
<feature type="non-terminal residue" evidence="7">
    <location>
        <position position="1"/>
    </location>
</feature>
<accession>A0A8J7NKH0</accession>
<dbReference type="Gene3D" id="1.25.40.10">
    <property type="entry name" value="Tetratricopeptide repeat domain"/>
    <property type="match status" value="2"/>
</dbReference>
<reference evidence="7" key="1">
    <citation type="journal article" date="2021" name="Cell">
        <title>Tracing the genetic footprints of vertebrate landing in non-teleost ray-finned fishes.</title>
        <authorList>
            <person name="Bi X."/>
            <person name="Wang K."/>
            <person name="Yang L."/>
            <person name="Pan H."/>
            <person name="Jiang H."/>
            <person name="Wei Q."/>
            <person name="Fang M."/>
            <person name="Yu H."/>
            <person name="Zhu C."/>
            <person name="Cai Y."/>
            <person name="He Y."/>
            <person name="Gan X."/>
            <person name="Zeng H."/>
            <person name="Yu D."/>
            <person name="Zhu Y."/>
            <person name="Jiang H."/>
            <person name="Qiu Q."/>
            <person name="Yang H."/>
            <person name="Zhang Y.E."/>
            <person name="Wang W."/>
            <person name="Zhu M."/>
            <person name="He S."/>
            <person name="Zhang G."/>
        </authorList>
    </citation>
    <scope>NUCLEOTIDE SEQUENCE</scope>
    <source>
        <strain evidence="7">Allg_001</strain>
    </source>
</reference>
<evidence type="ECO:0000256" key="1">
    <source>
        <dbReference type="ARBA" id="ARBA00006487"/>
    </source>
</evidence>
<dbReference type="Pfam" id="PF23557">
    <property type="entry name" value="TPR_leprecan"/>
    <property type="match status" value="1"/>
</dbReference>
<organism evidence="7 8">
    <name type="scientific">Atractosteus spatula</name>
    <name type="common">Alligator gar</name>
    <name type="synonym">Lepisosteus spatula</name>
    <dbReference type="NCBI Taxonomy" id="7917"/>
    <lineage>
        <taxon>Eukaryota</taxon>
        <taxon>Metazoa</taxon>
        <taxon>Chordata</taxon>
        <taxon>Craniata</taxon>
        <taxon>Vertebrata</taxon>
        <taxon>Euteleostomi</taxon>
        <taxon>Actinopterygii</taxon>
        <taxon>Neopterygii</taxon>
        <taxon>Holostei</taxon>
        <taxon>Semionotiformes</taxon>
        <taxon>Lepisosteidae</taxon>
        <taxon>Atractosteus</taxon>
    </lineage>
</organism>
<evidence type="ECO:0000259" key="6">
    <source>
        <dbReference type="Pfam" id="PF23557"/>
    </source>
</evidence>
<gene>
    <name evidence="7" type="primary">P3h4</name>
    <name evidence="7" type="ORF">GTO95_0017922</name>
</gene>
<dbReference type="PANTHER" id="PTHR13986:SF4">
    <property type="entry name" value="ENDOPLASMIC RETICULUM PROTEIN SC65"/>
    <property type="match status" value="1"/>
</dbReference>
<evidence type="ECO:0000256" key="2">
    <source>
        <dbReference type="ARBA" id="ARBA00022729"/>
    </source>
</evidence>
<dbReference type="FunFam" id="1.25.40.10:FF:001015">
    <property type="entry name" value="Cartilage associated protein"/>
    <property type="match status" value="1"/>
</dbReference>
<evidence type="ECO:0000256" key="5">
    <source>
        <dbReference type="SAM" id="SignalP"/>
    </source>
</evidence>
<keyword evidence="2 5" id="KW-0732">Signal</keyword>
<feature type="region of interest" description="Disordered" evidence="4">
    <location>
        <begin position="388"/>
        <end position="415"/>
    </location>
</feature>
<keyword evidence="8" id="KW-1185">Reference proteome</keyword>
<feature type="non-terminal residue" evidence="7">
    <location>
        <position position="441"/>
    </location>
</feature>
<dbReference type="GO" id="GO:0005518">
    <property type="term" value="F:collagen binding"/>
    <property type="evidence" value="ECO:0007669"/>
    <property type="project" value="TreeGrafter"/>
</dbReference>
<feature type="domain" description="Leprecan-like alpha-helical" evidence="6">
    <location>
        <begin position="44"/>
        <end position="340"/>
    </location>
</feature>
<dbReference type="InterPro" id="IPR052284">
    <property type="entry name" value="Collagen_mod_leprecan"/>
</dbReference>
<dbReference type="InterPro" id="IPR011990">
    <property type="entry name" value="TPR-like_helical_dom_sf"/>
</dbReference>
<protein>
    <submittedName>
        <fullName evidence="7">SC65 protein</fullName>
    </submittedName>
</protein>
<dbReference type="EMBL" id="JAAWVO010013038">
    <property type="protein sequence ID" value="MBN3313828.1"/>
    <property type="molecule type" value="Genomic_DNA"/>
</dbReference>
<dbReference type="GO" id="GO:0005783">
    <property type="term" value="C:endoplasmic reticulum"/>
    <property type="evidence" value="ECO:0007669"/>
    <property type="project" value="TreeGrafter"/>
</dbReference>
<comment type="similarity">
    <text evidence="1">Belongs to the leprecan family.</text>
</comment>
<evidence type="ECO:0000256" key="3">
    <source>
        <dbReference type="ARBA" id="ARBA00023180"/>
    </source>
</evidence>
<dbReference type="InterPro" id="IPR056585">
    <property type="entry name" value="Leprecan_dom"/>
</dbReference>
<evidence type="ECO:0000313" key="7">
    <source>
        <dbReference type="EMBL" id="MBN3313828.1"/>
    </source>
</evidence>